<dbReference type="InterPro" id="IPR018710">
    <property type="entry name" value="DUF2232"/>
</dbReference>
<reference evidence="2 3" key="1">
    <citation type="submission" date="2020-10" db="EMBL/GenBank/DDBJ databases">
        <title>ChiBAC.</title>
        <authorList>
            <person name="Zenner C."/>
            <person name="Hitch T.C.A."/>
            <person name="Clavel T."/>
        </authorList>
    </citation>
    <scope>NUCLEOTIDE SEQUENCE [LARGE SCALE GENOMIC DNA]</scope>
    <source>
        <strain evidence="2 3">DSM 108706</strain>
    </source>
</reference>
<keyword evidence="1" id="KW-0472">Membrane</keyword>
<evidence type="ECO:0000313" key="2">
    <source>
        <dbReference type="EMBL" id="MBE5035568.1"/>
    </source>
</evidence>
<feature type="transmembrane region" description="Helical" evidence="1">
    <location>
        <begin position="100"/>
        <end position="121"/>
    </location>
</feature>
<name>A0ABR9QXF1_9FIRM</name>
<keyword evidence="1" id="KW-0812">Transmembrane</keyword>
<dbReference type="RefSeq" id="WP_226385216.1">
    <property type="nucleotide sequence ID" value="NZ_JADCKA010000006.1"/>
</dbReference>
<dbReference type="Proteomes" id="UP001516588">
    <property type="component" value="Unassembled WGS sequence"/>
</dbReference>
<sequence length="252" mass="27874">MYLEIALLVILILPLPIMAGVIKDGGRPFKTVAYGAVAAAAGVLAIFVAAYFAGHNISEYLDKAIANAVDMVQQSPQAMDTLGLGDLSAKEAEQTLTQMYSSVISFMPSAFLILAAAVSYIEYNILVRIKFRGKDRIKPFAYMRDFSLRPNDVIGWFLIYLVSYLLKAMDIGAAASLVLNINALVQAIVSLQGISLIFVFFYVRRINRIVPFIASAILWMMPLGRTVLFVLGVMDLLMNMRGRMNKETEKRS</sequence>
<evidence type="ECO:0000313" key="3">
    <source>
        <dbReference type="Proteomes" id="UP001516588"/>
    </source>
</evidence>
<comment type="caution">
    <text evidence="2">The sequence shown here is derived from an EMBL/GenBank/DDBJ whole genome shotgun (WGS) entry which is preliminary data.</text>
</comment>
<feature type="transmembrane region" description="Helical" evidence="1">
    <location>
        <begin position="209"/>
        <end position="237"/>
    </location>
</feature>
<keyword evidence="3" id="KW-1185">Reference proteome</keyword>
<accession>A0ABR9QXF1</accession>
<feature type="transmembrane region" description="Helical" evidence="1">
    <location>
        <begin position="35"/>
        <end position="53"/>
    </location>
</feature>
<gene>
    <name evidence="2" type="ORF">INF20_04635</name>
</gene>
<dbReference type="PANTHER" id="PTHR41324:SF1">
    <property type="entry name" value="DUF2232 DOMAIN-CONTAINING PROTEIN"/>
    <property type="match status" value="1"/>
</dbReference>
<dbReference type="EMBL" id="JADCKA010000006">
    <property type="protein sequence ID" value="MBE5035568.1"/>
    <property type="molecule type" value="Genomic_DNA"/>
</dbReference>
<dbReference type="PANTHER" id="PTHR41324">
    <property type="entry name" value="MEMBRANE PROTEIN-RELATED"/>
    <property type="match status" value="1"/>
</dbReference>
<evidence type="ECO:0000256" key="1">
    <source>
        <dbReference type="SAM" id="Phobius"/>
    </source>
</evidence>
<organism evidence="2 3">
    <name type="scientific">Gallibacter intestinalis</name>
    <dbReference type="NCBI Taxonomy" id="2779356"/>
    <lineage>
        <taxon>Bacteria</taxon>
        <taxon>Bacillati</taxon>
        <taxon>Bacillota</taxon>
        <taxon>Clostridia</taxon>
        <taxon>Eubacteriales</taxon>
        <taxon>Eubacteriaceae</taxon>
        <taxon>Gallibacter</taxon>
    </lineage>
</organism>
<feature type="transmembrane region" description="Helical" evidence="1">
    <location>
        <begin position="153"/>
        <end position="169"/>
    </location>
</feature>
<feature type="transmembrane region" description="Helical" evidence="1">
    <location>
        <begin position="181"/>
        <end position="203"/>
    </location>
</feature>
<protein>
    <submittedName>
        <fullName evidence="2">DUF2232 domain-containing protein</fullName>
    </submittedName>
</protein>
<keyword evidence="1" id="KW-1133">Transmembrane helix</keyword>
<proteinExistence type="predicted"/>
<dbReference type="Pfam" id="PF09991">
    <property type="entry name" value="DUF2232"/>
    <property type="match status" value="1"/>
</dbReference>